<evidence type="ECO:0000313" key="13">
    <source>
        <dbReference type="EMBL" id="RCL38597.1"/>
    </source>
</evidence>
<dbReference type="GO" id="GO:0006412">
    <property type="term" value="P:translation"/>
    <property type="evidence" value="ECO:0007669"/>
    <property type="project" value="UniProtKB-UniRule"/>
</dbReference>
<gene>
    <name evidence="11" type="primary">rplA</name>
    <name evidence="13" type="ORF">DBW98_02180</name>
</gene>
<accession>A0A368BP09</accession>
<comment type="function">
    <text evidence="10 11">Protein L1 is also a translational repressor protein, it controls the translation of the L11 operon by binding to its mRNA.</text>
</comment>
<dbReference type="InterPro" id="IPR023674">
    <property type="entry name" value="Ribosomal_uL1-like"/>
</dbReference>
<dbReference type="GO" id="GO:0019843">
    <property type="term" value="F:rRNA binding"/>
    <property type="evidence" value="ECO:0007669"/>
    <property type="project" value="UniProtKB-UniRule"/>
</dbReference>
<dbReference type="SUPFAM" id="SSF56808">
    <property type="entry name" value="Ribosomal protein L1"/>
    <property type="match status" value="1"/>
</dbReference>
<comment type="caution">
    <text evidence="13">The sequence shown here is derived from an EMBL/GenBank/DDBJ whole genome shotgun (WGS) entry which is preliminary data.</text>
</comment>
<dbReference type="AlphaFoldDB" id="A0A368BP09"/>
<evidence type="ECO:0000256" key="1">
    <source>
        <dbReference type="ARBA" id="ARBA00010531"/>
    </source>
</evidence>
<reference evidence="13 14" key="1">
    <citation type="journal article" date="2018" name="Microbiome">
        <title>Fine metagenomic profile of the Mediterranean stratified and mixed water columns revealed by assembly and recruitment.</title>
        <authorList>
            <person name="Haro-Moreno J.M."/>
            <person name="Lopez-Perez M."/>
            <person name="De La Torre J.R."/>
            <person name="Picazo A."/>
            <person name="Camacho A."/>
            <person name="Rodriguez-Valera F."/>
        </authorList>
    </citation>
    <scope>NUCLEOTIDE SEQUENCE [LARGE SCALE GENOMIC DNA]</scope>
    <source>
        <strain evidence="13">MED-G84</strain>
    </source>
</reference>
<dbReference type="InterPro" id="IPR028364">
    <property type="entry name" value="Ribosomal_uL1/biogenesis"/>
</dbReference>
<keyword evidence="6 11" id="KW-0694">RNA-binding</keyword>
<proteinExistence type="inferred from homology"/>
<comment type="function">
    <text evidence="11">Binds directly to 23S rRNA. The L1 stalk is quite mobile in the ribosome, and is involved in E site tRNA release.</text>
</comment>
<evidence type="ECO:0000256" key="7">
    <source>
        <dbReference type="ARBA" id="ARBA00022980"/>
    </source>
</evidence>
<dbReference type="Gene3D" id="3.40.50.790">
    <property type="match status" value="1"/>
</dbReference>
<dbReference type="GO" id="GO:0006417">
    <property type="term" value="P:regulation of translation"/>
    <property type="evidence" value="ECO:0007669"/>
    <property type="project" value="UniProtKB-KW"/>
</dbReference>
<dbReference type="HAMAP" id="MF_01318_B">
    <property type="entry name" value="Ribosomal_uL1_B"/>
    <property type="match status" value="1"/>
</dbReference>
<dbReference type="Gene3D" id="3.30.190.20">
    <property type="match status" value="1"/>
</dbReference>
<keyword evidence="4 11" id="KW-0699">rRNA-binding</keyword>
<dbReference type="InterPro" id="IPR005878">
    <property type="entry name" value="Ribosom_uL1_bac-type"/>
</dbReference>
<dbReference type="Pfam" id="PF00687">
    <property type="entry name" value="Ribosomal_L1"/>
    <property type="match status" value="1"/>
</dbReference>
<dbReference type="InterPro" id="IPR002143">
    <property type="entry name" value="Ribosomal_uL1"/>
</dbReference>
<dbReference type="NCBIfam" id="TIGR01169">
    <property type="entry name" value="rplA_bact"/>
    <property type="match status" value="1"/>
</dbReference>
<keyword evidence="7 11" id="KW-0689">Ribosomal protein</keyword>
<dbReference type="FunFam" id="3.40.50.790:FF:000001">
    <property type="entry name" value="50S ribosomal protein L1"/>
    <property type="match status" value="1"/>
</dbReference>
<evidence type="ECO:0000256" key="8">
    <source>
        <dbReference type="ARBA" id="ARBA00023274"/>
    </source>
</evidence>
<protein>
    <recommendedName>
        <fullName evidence="9 11">Large ribosomal subunit protein uL1</fullName>
    </recommendedName>
</protein>
<evidence type="ECO:0000256" key="6">
    <source>
        <dbReference type="ARBA" id="ARBA00022884"/>
    </source>
</evidence>
<evidence type="ECO:0000256" key="4">
    <source>
        <dbReference type="ARBA" id="ARBA00022730"/>
    </source>
</evidence>
<dbReference type="PANTHER" id="PTHR36427:SF3">
    <property type="entry name" value="LARGE RIBOSOMAL SUBUNIT PROTEIN UL1M"/>
    <property type="match status" value="1"/>
</dbReference>
<evidence type="ECO:0000256" key="5">
    <source>
        <dbReference type="ARBA" id="ARBA00022845"/>
    </source>
</evidence>
<name>A0A368BP09_9GAMM</name>
<evidence type="ECO:0000256" key="10">
    <source>
        <dbReference type="ARBA" id="ARBA00059110"/>
    </source>
</evidence>
<dbReference type="CDD" id="cd00403">
    <property type="entry name" value="Ribosomal_L1"/>
    <property type="match status" value="1"/>
</dbReference>
<organism evidence="13 14">
    <name type="scientific">SAR86 cluster bacterium</name>
    <dbReference type="NCBI Taxonomy" id="2030880"/>
    <lineage>
        <taxon>Bacteria</taxon>
        <taxon>Pseudomonadati</taxon>
        <taxon>Pseudomonadota</taxon>
        <taxon>Gammaproteobacteria</taxon>
        <taxon>SAR86 cluster</taxon>
    </lineage>
</organism>
<keyword evidence="8 11" id="KW-0687">Ribonucleoprotein</keyword>
<keyword evidence="2 11" id="KW-0678">Repressor</keyword>
<dbReference type="Proteomes" id="UP000253032">
    <property type="component" value="Unassembled WGS sequence"/>
</dbReference>
<dbReference type="PANTHER" id="PTHR36427">
    <property type="entry name" value="54S RIBOSOMAL PROTEIN L1, MITOCHONDRIAL"/>
    <property type="match status" value="1"/>
</dbReference>
<dbReference type="EMBL" id="QOPC01000008">
    <property type="protein sequence ID" value="RCL38597.1"/>
    <property type="molecule type" value="Genomic_DNA"/>
</dbReference>
<dbReference type="PIRSF" id="PIRSF002155">
    <property type="entry name" value="Ribosomal_L1"/>
    <property type="match status" value="1"/>
</dbReference>
<dbReference type="PROSITE" id="PS01199">
    <property type="entry name" value="RIBOSOMAL_L1"/>
    <property type="match status" value="1"/>
</dbReference>
<dbReference type="GO" id="GO:0000049">
    <property type="term" value="F:tRNA binding"/>
    <property type="evidence" value="ECO:0007669"/>
    <property type="project" value="UniProtKB-KW"/>
</dbReference>
<comment type="subunit">
    <text evidence="11">Part of the 50S ribosomal subunit.</text>
</comment>
<evidence type="ECO:0000256" key="3">
    <source>
        <dbReference type="ARBA" id="ARBA00022555"/>
    </source>
</evidence>
<evidence type="ECO:0000256" key="2">
    <source>
        <dbReference type="ARBA" id="ARBA00022491"/>
    </source>
</evidence>
<evidence type="ECO:0000256" key="11">
    <source>
        <dbReference type="HAMAP-Rule" id="MF_01318"/>
    </source>
</evidence>
<keyword evidence="5 11" id="KW-0810">Translation regulation</keyword>
<dbReference type="InterPro" id="IPR023673">
    <property type="entry name" value="Ribosomal_uL1_CS"/>
</dbReference>
<comment type="similarity">
    <text evidence="1 11 12">Belongs to the universal ribosomal protein uL1 family.</text>
</comment>
<dbReference type="InterPro" id="IPR016095">
    <property type="entry name" value="Ribosomal_uL1_3-a/b-sand"/>
</dbReference>
<dbReference type="GO" id="GO:0003735">
    <property type="term" value="F:structural constituent of ribosome"/>
    <property type="evidence" value="ECO:0007669"/>
    <property type="project" value="InterPro"/>
</dbReference>
<evidence type="ECO:0000313" key="14">
    <source>
        <dbReference type="Proteomes" id="UP000253032"/>
    </source>
</evidence>
<dbReference type="GO" id="GO:0022625">
    <property type="term" value="C:cytosolic large ribosomal subunit"/>
    <property type="evidence" value="ECO:0007669"/>
    <property type="project" value="TreeGrafter"/>
</dbReference>
<evidence type="ECO:0000256" key="12">
    <source>
        <dbReference type="RuleBase" id="RU000659"/>
    </source>
</evidence>
<evidence type="ECO:0000256" key="9">
    <source>
        <dbReference type="ARBA" id="ARBA00035241"/>
    </source>
</evidence>
<sequence>MTKLTKKKKILMEILNPENTYSLEEAINIFQQVKSSKFDESIDIALRLGVDPGKSDQNVRGAITLPHSLGKKVTVAVFADGDQAKEASDAGADFVGMEDLSEKFKKEEIDVDVVISSQAAMKIVGQLGQVLGPKGLMPNPKTGTVTEKVGEAINNAKSGQVRFRTDKNGILHGCIGKVSFSSNQIQENAAAMLEEVKKLKPATAKGAYIQSVALSSTMGPGVKVAPASLVV</sequence>
<keyword evidence="3 11" id="KW-0820">tRNA-binding</keyword>